<gene>
    <name evidence="1" type="ORF">PSON_ATCC_30995.1.T2170021</name>
</gene>
<proteinExistence type="predicted"/>
<dbReference type="Proteomes" id="UP000692954">
    <property type="component" value="Unassembled WGS sequence"/>
</dbReference>
<dbReference type="EMBL" id="CAJJDN010000217">
    <property type="protein sequence ID" value="CAD8129347.1"/>
    <property type="molecule type" value="Genomic_DNA"/>
</dbReference>
<comment type="caution">
    <text evidence="1">The sequence shown here is derived from an EMBL/GenBank/DDBJ whole genome shotgun (WGS) entry which is preliminary data.</text>
</comment>
<organism evidence="1 2">
    <name type="scientific">Paramecium sonneborni</name>
    <dbReference type="NCBI Taxonomy" id="65129"/>
    <lineage>
        <taxon>Eukaryota</taxon>
        <taxon>Sar</taxon>
        <taxon>Alveolata</taxon>
        <taxon>Ciliophora</taxon>
        <taxon>Intramacronucleata</taxon>
        <taxon>Oligohymenophorea</taxon>
        <taxon>Peniculida</taxon>
        <taxon>Parameciidae</taxon>
        <taxon>Paramecium</taxon>
    </lineage>
</organism>
<dbReference type="AlphaFoldDB" id="A0A8S1RPM1"/>
<sequence>MVHTWDQELEICQCQLLSPNLYQFIVVLKKQVVQDVLKVKVCKVVNESEQQFSQADRLPLRMQQKLFQCSL</sequence>
<name>A0A8S1RPM1_9CILI</name>
<reference evidence="1" key="1">
    <citation type="submission" date="2021-01" db="EMBL/GenBank/DDBJ databases">
        <authorList>
            <consortium name="Genoscope - CEA"/>
            <person name="William W."/>
        </authorList>
    </citation>
    <scope>NUCLEOTIDE SEQUENCE</scope>
</reference>
<keyword evidence="2" id="KW-1185">Reference proteome</keyword>
<accession>A0A8S1RPM1</accession>
<evidence type="ECO:0000313" key="2">
    <source>
        <dbReference type="Proteomes" id="UP000692954"/>
    </source>
</evidence>
<evidence type="ECO:0000313" key="1">
    <source>
        <dbReference type="EMBL" id="CAD8129347.1"/>
    </source>
</evidence>
<protein>
    <submittedName>
        <fullName evidence="1">Uncharacterized protein</fullName>
    </submittedName>
</protein>